<gene>
    <name evidence="1" type="ORF">EZS28_013465</name>
</gene>
<proteinExistence type="predicted"/>
<protein>
    <submittedName>
        <fullName evidence="1">Uncharacterized protein</fullName>
    </submittedName>
</protein>
<sequence>MKSKSSSNKKQRHRSTFSPIDEKKCETADEFQSFTDSQRRIAKIRKGTFKIVITHILISVQVIEISWTSELANGGGKVDLDELQNLEVKNAENAIAFRIRRIICQRCNAKSGRTIIFVECCHKISQGEKSFKEILHSNKMASIALCAIHERSCCGTGQTRFYKQGEIRQNQTTHVYTLI</sequence>
<dbReference type="AlphaFoldDB" id="A0A5J4W8R1"/>
<dbReference type="Proteomes" id="UP000324800">
    <property type="component" value="Unassembled WGS sequence"/>
</dbReference>
<accession>A0A5J4W8R1</accession>
<organism evidence="1 2">
    <name type="scientific">Streblomastix strix</name>
    <dbReference type="NCBI Taxonomy" id="222440"/>
    <lineage>
        <taxon>Eukaryota</taxon>
        <taxon>Metamonada</taxon>
        <taxon>Preaxostyla</taxon>
        <taxon>Oxymonadida</taxon>
        <taxon>Streblomastigidae</taxon>
        <taxon>Streblomastix</taxon>
    </lineage>
</organism>
<evidence type="ECO:0000313" key="1">
    <source>
        <dbReference type="EMBL" id="KAA6391013.1"/>
    </source>
</evidence>
<evidence type="ECO:0000313" key="2">
    <source>
        <dbReference type="Proteomes" id="UP000324800"/>
    </source>
</evidence>
<reference evidence="1 2" key="1">
    <citation type="submission" date="2019-03" db="EMBL/GenBank/DDBJ databases">
        <title>Single cell metagenomics reveals metabolic interactions within the superorganism composed of flagellate Streblomastix strix and complex community of Bacteroidetes bacteria on its surface.</title>
        <authorList>
            <person name="Treitli S.C."/>
            <person name="Kolisko M."/>
            <person name="Husnik F."/>
            <person name="Keeling P."/>
            <person name="Hampl V."/>
        </authorList>
    </citation>
    <scope>NUCLEOTIDE SEQUENCE [LARGE SCALE GENOMIC DNA]</scope>
    <source>
        <strain evidence="1">ST1C</strain>
    </source>
</reference>
<dbReference type="EMBL" id="SNRW01003024">
    <property type="protein sequence ID" value="KAA6391013.1"/>
    <property type="molecule type" value="Genomic_DNA"/>
</dbReference>
<name>A0A5J4W8R1_9EUKA</name>
<comment type="caution">
    <text evidence="1">The sequence shown here is derived from an EMBL/GenBank/DDBJ whole genome shotgun (WGS) entry which is preliminary data.</text>
</comment>